<name>A0A7I8DAD3_9FIRM</name>
<dbReference type="FunFam" id="3.30.70.1560:FF:000001">
    <property type="entry name" value="Pseudouridine synthase"/>
    <property type="match status" value="1"/>
</dbReference>
<dbReference type="InterPro" id="IPR020103">
    <property type="entry name" value="PsdUridine_synth_cat_dom_sf"/>
</dbReference>
<reference evidence="8" key="1">
    <citation type="submission" date="2020-07" db="EMBL/GenBank/DDBJ databases">
        <title>Complete genome sequencing of Clostridia bacterium strain 12CBH8.</title>
        <authorList>
            <person name="Sakamoto M."/>
            <person name="Murakami T."/>
            <person name="Mori H."/>
        </authorList>
    </citation>
    <scope>NUCLEOTIDE SEQUENCE [LARGE SCALE GENOMIC DNA]</scope>
    <source>
        <strain evidence="8">12CBH8</strain>
    </source>
</reference>
<dbReference type="RefSeq" id="WP_215533259.1">
    <property type="nucleotide sequence ID" value="NZ_AP023321.1"/>
</dbReference>
<evidence type="ECO:0000313" key="8">
    <source>
        <dbReference type="Proteomes" id="UP000593890"/>
    </source>
</evidence>
<evidence type="ECO:0000256" key="5">
    <source>
        <dbReference type="RuleBase" id="RU003887"/>
    </source>
</evidence>
<dbReference type="PANTHER" id="PTHR47683">
    <property type="entry name" value="PSEUDOURIDINE SYNTHASE FAMILY PROTEIN-RELATED"/>
    <property type="match status" value="1"/>
</dbReference>
<dbReference type="SMART" id="SM00363">
    <property type="entry name" value="S4"/>
    <property type="match status" value="1"/>
</dbReference>
<dbReference type="InterPro" id="IPR018496">
    <property type="entry name" value="PsdUridine_synth_RsuA/RluB_CS"/>
</dbReference>
<dbReference type="InterPro" id="IPR020094">
    <property type="entry name" value="TruA/RsuA/RluB/E/F_N"/>
</dbReference>
<gene>
    <name evidence="7" type="primary">rluB_2</name>
    <name evidence="7" type="ORF">C12CBH8_21930</name>
</gene>
<dbReference type="PROSITE" id="PS50889">
    <property type="entry name" value="S4"/>
    <property type="match status" value="1"/>
</dbReference>
<organism evidence="7 8">
    <name type="scientific">Solibaculum mannosilyticum</name>
    <dbReference type="NCBI Taxonomy" id="2780922"/>
    <lineage>
        <taxon>Bacteria</taxon>
        <taxon>Bacillati</taxon>
        <taxon>Bacillota</taxon>
        <taxon>Clostridia</taxon>
        <taxon>Eubacteriales</taxon>
        <taxon>Oscillospiraceae</taxon>
        <taxon>Solibaculum</taxon>
    </lineage>
</organism>
<dbReference type="SUPFAM" id="SSF55120">
    <property type="entry name" value="Pseudouridine synthase"/>
    <property type="match status" value="1"/>
</dbReference>
<dbReference type="CDD" id="cd02553">
    <property type="entry name" value="PseudoU_synth_RsuA"/>
    <property type="match status" value="1"/>
</dbReference>
<dbReference type="GO" id="GO:0003723">
    <property type="term" value="F:RNA binding"/>
    <property type="evidence" value="ECO:0007669"/>
    <property type="project" value="UniProtKB-KW"/>
</dbReference>
<dbReference type="GO" id="GO:0005829">
    <property type="term" value="C:cytosol"/>
    <property type="evidence" value="ECO:0007669"/>
    <property type="project" value="UniProtKB-ARBA"/>
</dbReference>
<dbReference type="GO" id="GO:0120159">
    <property type="term" value="F:rRNA pseudouridine synthase activity"/>
    <property type="evidence" value="ECO:0007669"/>
    <property type="project" value="UniProtKB-ARBA"/>
</dbReference>
<protein>
    <recommendedName>
        <fullName evidence="5">Pseudouridine synthase</fullName>
        <ecNumber evidence="5">5.4.99.-</ecNumber>
    </recommendedName>
</protein>
<dbReference type="InterPro" id="IPR050343">
    <property type="entry name" value="RsuA_PseudoU_synthase"/>
</dbReference>
<dbReference type="EMBL" id="AP023321">
    <property type="protein sequence ID" value="BCI61554.1"/>
    <property type="molecule type" value="Genomic_DNA"/>
</dbReference>
<evidence type="ECO:0000259" key="6">
    <source>
        <dbReference type="SMART" id="SM00363"/>
    </source>
</evidence>
<dbReference type="CDD" id="cd00165">
    <property type="entry name" value="S4"/>
    <property type="match status" value="1"/>
</dbReference>
<keyword evidence="2 4" id="KW-0694">RNA-binding</keyword>
<evidence type="ECO:0000256" key="2">
    <source>
        <dbReference type="ARBA" id="ARBA00022884"/>
    </source>
</evidence>
<accession>A0A7I8DAD3</accession>
<dbReference type="InterPro" id="IPR000748">
    <property type="entry name" value="PsdUridine_synth_RsuA/RluB/E/F"/>
</dbReference>
<dbReference type="Pfam" id="PF01479">
    <property type="entry name" value="S4"/>
    <property type="match status" value="1"/>
</dbReference>
<dbReference type="NCBIfam" id="TIGR00093">
    <property type="entry name" value="pseudouridine synthase"/>
    <property type="match status" value="1"/>
</dbReference>
<sequence length="247" mass="27416">MAKQRLDKLLAGQGFGSRSQVGRMIRCGGVQVDGVTVKSPSISCDPEKETIIVAGERLFYKPFVTLMMNKPAGILSASRDNRAKTVVDLVPDALRRRDLFPAGRLDKDTTGLLILTDDGQMAHRMLSPKKGIEKVYHVQVEGTVGKEQQDRFKQGITLADGTVCLPARMDVLEEGEKPLLRVVIMEGKYHQIKRMLGMLERPVLSLKRVSIGGLLLDDSLSEGQCRELTDEEVKAIWQRSPYPIGED</sequence>
<dbReference type="Gene3D" id="3.10.290.10">
    <property type="entry name" value="RNA-binding S4 domain"/>
    <property type="match status" value="1"/>
</dbReference>
<evidence type="ECO:0000313" key="7">
    <source>
        <dbReference type="EMBL" id="BCI61554.1"/>
    </source>
</evidence>
<evidence type="ECO:0000256" key="3">
    <source>
        <dbReference type="ARBA" id="ARBA00023235"/>
    </source>
</evidence>
<dbReference type="AlphaFoldDB" id="A0A7I8DAD3"/>
<dbReference type="EC" id="5.4.99.-" evidence="5"/>
<dbReference type="Gene3D" id="3.30.70.580">
    <property type="entry name" value="Pseudouridine synthase I, catalytic domain, N-terminal subdomain"/>
    <property type="match status" value="1"/>
</dbReference>
<keyword evidence="3 5" id="KW-0413">Isomerase</keyword>
<dbReference type="Gene3D" id="3.30.70.1560">
    <property type="entry name" value="Alpha-L RNA-binding motif"/>
    <property type="match status" value="1"/>
</dbReference>
<dbReference type="PROSITE" id="PS01149">
    <property type="entry name" value="PSI_RSU"/>
    <property type="match status" value="1"/>
</dbReference>
<keyword evidence="8" id="KW-1185">Reference proteome</keyword>
<dbReference type="Pfam" id="PF00849">
    <property type="entry name" value="PseudoU_synth_2"/>
    <property type="match status" value="1"/>
</dbReference>
<dbReference type="InterPro" id="IPR042092">
    <property type="entry name" value="PsdUridine_s_RsuA/RluB/E/F_cat"/>
</dbReference>
<dbReference type="PANTHER" id="PTHR47683:SF4">
    <property type="entry name" value="PSEUDOURIDINE SYNTHASE"/>
    <property type="match status" value="1"/>
</dbReference>
<dbReference type="InterPro" id="IPR006145">
    <property type="entry name" value="PsdUridine_synth_RsuA/RluA"/>
</dbReference>
<evidence type="ECO:0000256" key="4">
    <source>
        <dbReference type="PROSITE-ProRule" id="PRU00182"/>
    </source>
</evidence>
<comment type="similarity">
    <text evidence="1 5">Belongs to the pseudouridine synthase RsuA family.</text>
</comment>
<dbReference type="SUPFAM" id="SSF55174">
    <property type="entry name" value="Alpha-L RNA-binding motif"/>
    <property type="match status" value="1"/>
</dbReference>
<evidence type="ECO:0000256" key="1">
    <source>
        <dbReference type="ARBA" id="ARBA00008348"/>
    </source>
</evidence>
<dbReference type="InterPro" id="IPR002942">
    <property type="entry name" value="S4_RNA-bd"/>
</dbReference>
<dbReference type="Proteomes" id="UP000593890">
    <property type="component" value="Chromosome"/>
</dbReference>
<proteinExistence type="inferred from homology"/>
<dbReference type="InterPro" id="IPR036986">
    <property type="entry name" value="S4_RNA-bd_sf"/>
</dbReference>
<dbReference type="KEGG" id="sman:C12CBH8_21930"/>
<feature type="domain" description="RNA-binding S4" evidence="6">
    <location>
        <begin position="4"/>
        <end position="65"/>
    </location>
</feature>
<dbReference type="GO" id="GO:0000455">
    <property type="term" value="P:enzyme-directed rRNA pseudouridine synthesis"/>
    <property type="evidence" value="ECO:0007669"/>
    <property type="project" value="UniProtKB-ARBA"/>
</dbReference>